<feature type="transmembrane region" description="Helical" evidence="1">
    <location>
        <begin position="227"/>
        <end position="251"/>
    </location>
</feature>
<evidence type="ECO:0008006" key="4">
    <source>
        <dbReference type="Google" id="ProtNLM"/>
    </source>
</evidence>
<keyword evidence="1" id="KW-0812">Transmembrane</keyword>
<evidence type="ECO:0000313" key="2">
    <source>
        <dbReference type="EMBL" id="SMX53996.1"/>
    </source>
</evidence>
<feature type="transmembrane region" description="Helical" evidence="1">
    <location>
        <begin position="64"/>
        <end position="82"/>
    </location>
</feature>
<dbReference type="RefSeq" id="WP_087861894.1">
    <property type="nucleotide sequence ID" value="NZ_LT859958.1"/>
</dbReference>
<evidence type="ECO:0000256" key="1">
    <source>
        <dbReference type="SAM" id="Phobius"/>
    </source>
</evidence>
<organism evidence="2 3">
    <name type="scientific">Candidatus Brevifilum fermentans</name>
    <dbReference type="NCBI Taxonomy" id="1986204"/>
    <lineage>
        <taxon>Bacteria</taxon>
        <taxon>Bacillati</taxon>
        <taxon>Chloroflexota</taxon>
        <taxon>Anaerolineae</taxon>
        <taxon>Anaerolineales</taxon>
        <taxon>Anaerolineaceae</taxon>
        <taxon>Candidatus Brevifilum</taxon>
    </lineage>
</organism>
<gene>
    <name evidence="2" type="ORF">CFX1CAM_0931</name>
</gene>
<feature type="transmembrane region" description="Helical" evidence="1">
    <location>
        <begin position="102"/>
        <end position="124"/>
    </location>
</feature>
<keyword evidence="1" id="KW-1133">Transmembrane helix</keyword>
<evidence type="ECO:0000313" key="3">
    <source>
        <dbReference type="Proteomes" id="UP000195514"/>
    </source>
</evidence>
<name>A0A1Y6K351_9CHLR</name>
<accession>A0A1Y6K351</accession>
<dbReference type="Pfam" id="PF19478">
    <property type="entry name" value="TrbL_2"/>
    <property type="match status" value="1"/>
</dbReference>
<sequence length="289" mass="31994">MQGLLDKIEQAIREFFIGLIESNLTTMFVDVNEKTATIAEQIGQTPQGWNGNIFSMIRSLSETVIIPIAGMVITFVLCYELITMITEKNNLHDGDSFSFFKYFLKMWVAVFLVTRTFDITMAIFDVAQHVVNAASALIRGSAYIDINTVLASMLAGLQDKGIAELAALSMETLLVGNAMKLLSVLITVILYGRMIEIFLTCSVAPIPFATLANREWGQMGNNYLRNLAALGFQGFFMMVCVAIYTVLVQSIILTENIHASIFQIAAYTLLLCFSLFKTGSLSKSIFNAH</sequence>
<dbReference type="OrthoDB" id="9805295at2"/>
<reference evidence="3" key="1">
    <citation type="submission" date="2017-05" db="EMBL/GenBank/DDBJ databases">
        <authorList>
            <person name="Kirkegaard R."/>
            <person name="Mcilroy J S."/>
        </authorList>
    </citation>
    <scope>NUCLEOTIDE SEQUENCE [LARGE SCALE GENOMIC DNA]</scope>
</reference>
<feature type="transmembrane region" description="Helical" evidence="1">
    <location>
        <begin position="257"/>
        <end position="276"/>
    </location>
</feature>
<dbReference type="EMBL" id="LT859958">
    <property type="protein sequence ID" value="SMX53996.1"/>
    <property type="molecule type" value="Genomic_DNA"/>
</dbReference>
<protein>
    <recommendedName>
        <fullName evidence="4">TrbL/VirB6 plasmid conjugal transfer protein</fullName>
    </recommendedName>
</protein>
<dbReference type="AlphaFoldDB" id="A0A1Y6K351"/>
<dbReference type="InterPro" id="IPR045798">
    <property type="entry name" value="TrbL_Firmicutes"/>
</dbReference>
<feature type="transmembrane region" description="Helical" evidence="1">
    <location>
        <begin position="178"/>
        <end position="206"/>
    </location>
</feature>
<keyword evidence="1" id="KW-0472">Membrane</keyword>
<dbReference type="KEGG" id="abat:CFX1CAM_0931"/>
<dbReference type="Proteomes" id="UP000195514">
    <property type="component" value="Chromosome I"/>
</dbReference>
<proteinExistence type="predicted"/>
<keyword evidence="3" id="KW-1185">Reference proteome</keyword>